<feature type="region of interest" description="Disordered" evidence="1">
    <location>
        <begin position="16"/>
        <end position="58"/>
    </location>
</feature>
<evidence type="ECO:0000313" key="2">
    <source>
        <dbReference type="EMBL" id="GGQ48685.1"/>
    </source>
</evidence>
<proteinExistence type="predicted"/>
<evidence type="ECO:0000313" key="3">
    <source>
        <dbReference type="Proteomes" id="UP000620156"/>
    </source>
</evidence>
<name>A0A918BA91_9ACTN</name>
<evidence type="ECO:0000256" key="1">
    <source>
        <dbReference type="SAM" id="MobiDB-lite"/>
    </source>
</evidence>
<protein>
    <submittedName>
        <fullName evidence="2">Uncharacterized protein</fullName>
    </submittedName>
</protein>
<reference evidence="2" key="2">
    <citation type="submission" date="2020-09" db="EMBL/GenBank/DDBJ databases">
        <authorList>
            <person name="Sun Q."/>
            <person name="Ohkuma M."/>
        </authorList>
    </citation>
    <scope>NUCLEOTIDE SEQUENCE</scope>
    <source>
        <strain evidence="2">JCM 3131</strain>
    </source>
</reference>
<reference evidence="2" key="1">
    <citation type="journal article" date="2014" name="Int. J. Syst. Evol. Microbiol.">
        <title>Complete genome sequence of Corynebacterium casei LMG S-19264T (=DSM 44701T), isolated from a smear-ripened cheese.</title>
        <authorList>
            <consortium name="US DOE Joint Genome Institute (JGI-PGF)"/>
            <person name="Walter F."/>
            <person name="Albersmeier A."/>
            <person name="Kalinowski J."/>
            <person name="Ruckert C."/>
        </authorList>
    </citation>
    <scope>NUCLEOTIDE SEQUENCE</scope>
    <source>
        <strain evidence="2">JCM 3131</strain>
    </source>
</reference>
<dbReference type="AlphaFoldDB" id="A0A918BA91"/>
<sequence length="159" mass="17077">MTGAGLLAQQAIAYDRPTAGSQARADQGADSSRASRRLAEGGGRHHTGGGEPLPIRLPQAAGSSYTAGVTAAYDYEDMHHLVDRLTPTQVRRLRLLVTQDEELSQVAQSLPAVDANEDEESVPAGLLALIGSVNGPEDLAERHDDYIRERMRERFGDTA</sequence>
<gene>
    <name evidence="2" type="ORF">GCM10010145_16800</name>
</gene>
<organism evidence="2 3">
    <name type="scientific">Streptomyces ruber</name>
    <dbReference type="NCBI Taxonomy" id="83378"/>
    <lineage>
        <taxon>Bacteria</taxon>
        <taxon>Bacillati</taxon>
        <taxon>Actinomycetota</taxon>
        <taxon>Actinomycetes</taxon>
        <taxon>Kitasatosporales</taxon>
        <taxon>Streptomycetaceae</taxon>
        <taxon>Streptomyces</taxon>
    </lineage>
</organism>
<dbReference type="Proteomes" id="UP000620156">
    <property type="component" value="Unassembled WGS sequence"/>
</dbReference>
<keyword evidence="3" id="KW-1185">Reference proteome</keyword>
<dbReference type="EMBL" id="BMQK01000003">
    <property type="protein sequence ID" value="GGQ48685.1"/>
    <property type="molecule type" value="Genomic_DNA"/>
</dbReference>
<accession>A0A918BA91</accession>
<comment type="caution">
    <text evidence="2">The sequence shown here is derived from an EMBL/GenBank/DDBJ whole genome shotgun (WGS) entry which is preliminary data.</text>
</comment>